<dbReference type="Proteomes" id="UP001363622">
    <property type="component" value="Unassembled WGS sequence"/>
</dbReference>
<dbReference type="InterPro" id="IPR012939">
    <property type="entry name" value="Glyco_hydro_92"/>
</dbReference>
<dbReference type="Gene3D" id="1.20.1050.60">
    <property type="entry name" value="alpha-1,2-mannosidase"/>
    <property type="match status" value="1"/>
</dbReference>
<protein>
    <submittedName>
        <fullName evidence="5">Glycoside hydrolase family 92 protein</fullName>
    </submittedName>
</protein>
<dbReference type="Gene3D" id="2.70.98.10">
    <property type="match status" value="1"/>
</dbReference>
<evidence type="ECO:0000313" key="5">
    <source>
        <dbReference type="EMBL" id="KAK7517885.1"/>
    </source>
</evidence>
<sequence length="833" mass="92298">MYGSMRLKTVTQLLLVTLTVLPSSAQLTETDNLQYVNQLIGSLNGGNVFVGATRPFGMAKACPDTDSQLNQGGFVSDGSNVTGFSATHDSGTGGSASLGLFAFFPEPGCPQDDINNCKFPKKARKLKYRNDTVRASPNFFSVQLENGVTVDMTSAVHASLFRFKYPQPDASINARYPMLLLDLTDLQDSRGDNGTIRVDGSTGRMTGNARFNASFGQGSYVAYFCADYRSGGIHDNGIFVNSRASADVKDLTISKGINGYPLPGGGFTRFSQSGEVLARIGLSLISENQACQSAEREIPDFDFQTTQNQGVDEWRAKLSPISASTNGVNRDLLVNFFSGIYRTFVNPQDYTGENPLWQSDEPYFDSFYCLWDQFRSQLPFLTLVDPSQVERMIRSLIDTYRYIGWLPECRMTLTKGFTQGGSNADVVLTDGFLKGLTSGINWDDGYKAIVKDAEEEPYDWCCQGRGGLDSWKRLGYIPVEDFDYKGFGPFTRSISRNLEYAHNDFCISEFARAAGGREIDVTKYQERSGNWRNLFKSTQTSNFGNGSNTGFTGFYQPRYLNGTFGFQDPLACSLVDPVQGRPCSLQVNSVESYESSIWEYMFYVPHDQATLISTLGGPAEYVRRLNYLHDQNITYIGNEPSFLTVYQYHYAGRPAESARRVHYYIPRSFGITYDGLPGNDDSGTLGAYVALCMMGTLVIPGQNVYLITPPFFESVNITNPTTNRTATIRNINFDPSYEAIYIQNATLDGQPYTKNWIDHSFFTEGKELVLTLGRTESTWGTSVEDLPPSLGNYDFRPKARRRGSSGGSPIQPRAPYGMDFIGKGGVMDVGSGH</sequence>
<dbReference type="Gene3D" id="3.30.2080.10">
    <property type="entry name" value="GH92 mannosidase domain"/>
    <property type="match status" value="1"/>
</dbReference>
<dbReference type="Pfam" id="PF07971">
    <property type="entry name" value="Glyco_hydro_92"/>
    <property type="match status" value="1"/>
</dbReference>
<dbReference type="NCBIfam" id="TIGR01180">
    <property type="entry name" value="aman2_put"/>
    <property type="match status" value="1"/>
</dbReference>
<dbReference type="GO" id="GO:0016787">
    <property type="term" value="F:hydrolase activity"/>
    <property type="evidence" value="ECO:0007669"/>
    <property type="project" value="UniProtKB-KW"/>
</dbReference>
<dbReference type="PANTHER" id="PTHR12143:SF25">
    <property type="entry name" value="FAMILY PROTEIN, PUTATIVE (AFU_ORTHOLOGUE AFUA_1G10790)-RELATED"/>
    <property type="match status" value="1"/>
</dbReference>
<keyword evidence="2" id="KW-0732">Signal</keyword>
<dbReference type="InterPro" id="IPR014718">
    <property type="entry name" value="GH-type_carb-bd"/>
</dbReference>
<keyword evidence="6" id="KW-1185">Reference proteome</keyword>
<feature type="domain" description="Glycosyl hydrolase family 92" evidence="3">
    <location>
        <begin position="289"/>
        <end position="773"/>
    </location>
</feature>
<keyword evidence="5" id="KW-0378">Hydrolase</keyword>
<dbReference type="InterPro" id="IPR041371">
    <property type="entry name" value="GH92_N"/>
</dbReference>
<comment type="caution">
    <text evidence="5">The sequence shown here is derived from an EMBL/GenBank/DDBJ whole genome shotgun (WGS) entry which is preliminary data.</text>
</comment>
<dbReference type="EMBL" id="JBBPHU010000005">
    <property type="protein sequence ID" value="KAK7517885.1"/>
    <property type="molecule type" value="Genomic_DNA"/>
</dbReference>
<organism evidence="5 6">
    <name type="scientific">Phyllosticta citriasiana</name>
    <dbReference type="NCBI Taxonomy" id="595635"/>
    <lineage>
        <taxon>Eukaryota</taxon>
        <taxon>Fungi</taxon>
        <taxon>Dikarya</taxon>
        <taxon>Ascomycota</taxon>
        <taxon>Pezizomycotina</taxon>
        <taxon>Dothideomycetes</taxon>
        <taxon>Dothideomycetes incertae sedis</taxon>
        <taxon>Botryosphaeriales</taxon>
        <taxon>Phyllostictaceae</taxon>
        <taxon>Phyllosticta</taxon>
    </lineage>
</organism>
<accession>A0ABR1KNI3</accession>
<dbReference type="InterPro" id="IPR050883">
    <property type="entry name" value="PNGase"/>
</dbReference>
<gene>
    <name evidence="5" type="ORF">IWZ03DRAFT_377352</name>
</gene>
<reference evidence="5 6" key="1">
    <citation type="submission" date="2024-04" db="EMBL/GenBank/DDBJ databases">
        <title>Phyllosticta paracitricarpa is synonymous to the EU quarantine fungus P. citricarpa based on phylogenomic analyses.</title>
        <authorList>
            <consortium name="Lawrence Berkeley National Laboratory"/>
            <person name="Van Ingen-Buijs V.A."/>
            <person name="Van Westerhoven A.C."/>
            <person name="Haridas S."/>
            <person name="Skiadas P."/>
            <person name="Martin F."/>
            <person name="Groenewald J.Z."/>
            <person name="Crous P.W."/>
            <person name="Seidl M.F."/>
        </authorList>
    </citation>
    <scope>NUCLEOTIDE SEQUENCE [LARGE SCALE GENOMIC DNA]</scope>
    <source>
        <strain evidence="5 6">CBS 123371</strain>
    </source>
</reference>
<dbReference type="SUPFAM" id="SSF48208">
    <property type="entry name" value="Six-hairpin glycosidases"/>
    <property type="match status" value="1"/>
</dbReference>
<evidence type="ECO:0000256" key="2">
    <source>
        <dbReference type="SAM" id="SignalP"/>
    </source>
</evidence>
<dbReference type="InterPro" id="IPR008928">
    <property type="entry name" value="6-hairpin_glycosidase_sf"/>
</dbReference>
<feature type="chain" id="PRO_5045125368" evidence="2">
    <location>
        <begin position="26"/>
        <end position="833"/>
    </location>
</feature>
<dbReference type="PANTHER" id="PTHR12143">
    <property type="entry name" value="PEPTIDE N-GLYCANASE PNGASE -RELATED"/>
    <property type="match status" value="1"/>
</dbReference>
<evidence type="ECO:0000259" key="3">
    <source>
        <dbReference type="Pfam" id="PF07971"/>
    </source>
</evidence>
<feature type="region of interest" description="Disordered" evidence="1">
    <location>
        <begin position="790"/>
        <end position="819"/>
    </location>
</feature>
<proteinExistence type="predicted"/>
<feature type="signal peptide" evidence="2">
    <location>
        <begin position="1"/>
        <end position="25"/>
    </location>
</feature>
<name>A0ABR1KNI3_9PEZI</name>
<evidence type="ECO:0000313" key="6">
    <source>
        <dbReference type="Proteomes" id="UP001363622"/>
    </source>
</evidence>
<dbReference type="InterPro" id="IPR005887">
    <property type="entry name" value="GH92_a_mannosidase_put"/>
</dbReference>
<evidence type="ECO:0000259" key="4">
    <source>
        <dbReference type="Pfam" id="PF17678"/>
    </source>
</evidence>
<dbReference type="Pfam" id="PF17678">
    <property type="entry name" value="Glyco_hydro_92N"/>
    <property type="match status" value="1"/>
</dbReference>
<evidence type="ECO:0000256" key="1">
    <source>
        <dbReference type="SAM" id="MobiDB-lite"/>
    </source>
</evidence>
<feature type="domain" description="Glycosyl hydrolase family 92 N-terminal" evidence="4">
    <location>
        <begin position="35"/>
        <end position="283"/>
    </location>
</feature>
<dbReference type="Gene3D" id="1.20.1610.10">
    <property type="entry name" value="alpha-1,2-mannosidases domains"/>
    <property type="match status" value="1"/>
</dbReference>